<evidence type="ECO:0008006" key="5">
    <source>
        <dbReference type="Google" id="ProtNLM"/>
    </source>
</evidence>
<protein>
    <recommendedName>
        <fullName evidence="5">Sel1 repeat-containing protein</fullName>
    </recommendedName>
</protein>
<feature type="region of interest" description="Disordered" evidence="1">
    <location>
        <begin position="182"/>
        <end position="231"/>
    </location>
</feature>
<evidence type="ECO:0000313" key="4">
    <source>
        <dbReference type="Proteomes" id="UP000781958"/>
    </source>
</evidence>
<gene>
    <name evidence="3" type="ORF">J2851_001202</name>
</gene>
<evidence type="ECO:0000313" key="3">
    <source>
        <dbReference type="EMBL" id="MBP2291453.1"/>
    </source>
</evidence>
<accession>A0ABS4SFW7</accession>
<feature type="compositionally biased region" description="Polar residues" evidence="1">
    <location>
        <begin position="197"/>
        <end position="208"/>
    </location>
</feature>
<keyword evidence="4" id="KW-1185">Reference proteome</keyword>
<feature type="compositionally biased region" description="Basic and acidic residues" evidence="1">
    <location>
        <begin position="38"/>
        <end position="47"/>
    </location>
</feature>
<proteinExistence type="predicted"/>
<dbReference type="InterPro" id="IPR011990">
    <property type="entry name" value="TPR-like_helical_dom_sf"/>
</dbReference>
<sequence>MHTGHLAFLPYTVLANHRVFLAATTALAMTAGMPATARSDDVNEWRNVRPSAPEPPASGQPAQPDDPFMIPYLAAEVMPGVAGVPTPLIIVVSPPIRTNSTTVSETYVRISKMPANAALSHGRNLGNGTWRVPLDELPNLAITLAPDHVGTTRLSVTAVSEHGNGLVGQRSVDLDVPMRATRAANAPSPPRDDDTANKVNQSTGSVTTEALALRSVVPTDRPKAETKPPAPQPIVAFAVPTAPPAPSGGSTVPADAQRLLKRGQELFAQGDLAGARLFFRRAAASGSAEASLALGKTYDPLVLERMHVRGLSPDPEQAVRFYGEAVAKGVADADRPLKELTGWFATHRK</sequence>
<organism evidence="3 4">
    <name type="scientific">Azospirillum rugosum</name>
    <dbReference type="NCBI Taxonomy" id="416170"/>
    <lineage>
        <taxon>Bacteria</taxon>
        <taxon>Pseudomonadati</taxon>
        <taxon>Pseudomonadota</taxon>
        <taxon>Alphaproteobacteria</taxon>
        <taxon>Rhodospirillales</taxon>
        <taxon>Azospirillaceae</taxon>
        <taxon>Azospirillum</taxon>
    </lineage>
</organism>
<feature type="region of interest" description="Disordered" evidence="1">
    <location>
        <begin position="38"/>
        <end position="65"/>
    </location>
</feature>
<feature type="signal peptide" evidence="2">
    <location>
        <begin position="1"/>
        <end position="28"/>
    </location>
</feature>
<evidence type="ECO:0000256" key="1">
    <source>
        <dbReference type="SAM" id="MobiDB-lite"/>
    </source>
</evidence>
<dbReference type="SUPFAM" id="SSF81901">
    <property type="entry name" value="HCP-like"/>
    <property type="match status" value="1"/>
</dbReference>
<name>A0ABS4SFW7_9PROT</name>
<dbReference type="Gene3D" id="1.25.40.10">
    <property type="entry name" value="Tetratricopeptide repeat domain"/>
    <property type="match status" value="1"/>
</dbReference>
<dbReference type="Proteomes" id="UP000781958">
    <property type="component" value="Unassembled WGS sequence"/>
</dbReference>
<reference evidence="3 4" key="1">
    <citation type="submission" date="2021-03" db="EMBL/GenBank/DDBJ databases">
        <title>Genomic Encyclopedia of Type Strains, Phase III (KMG-III): the genomes of soil and plant-associated and newly described type strains.</title>
        <authorList>
            <person name="Whitman W."/>
        </authorList>
    </citation>
    <scope>NUCLEOTIDE SEQUENCE [LARGE SCALE GENOMIC DNA]</scope>
    <source>
        <strain evidence="3 4">IMMIB AFH-6</strain>
    </source>
</reference>
<dbReference type="RefSeq" id="WP_209764924.1">
    <property type="nucleotide sequence ID" value="NZ_JAGINP010000003.1"/>
</dbReference>
<evidence type="ECO:0000256" key="2">
    <source>
        <dbReference type="SAM" id="SignalP"/>
    </source>
</evidence>
<comment type="caution">
    <text evidence="3">The sequence shown here is derived from an EMBL/GenBank/DDBJ whole genome shotgun (WGS) entry which is preliminary data.</text>
</comment>
<keyword evidence="2" id="KW-0732">Signal</keyword>
<dbReference type="EMBL" id="JAGINP010000003">
    <property type="protein sequence ID" value="MBP2291453.1"/>
    <property type="molecule type" value="Genomic_DNA"/>
</dbReference>
<feature type="chain" id="PRO_5046228700" description="Sel1 repeat-containing protein" evidence="2">
    <location>
        <begin position="29"/>
        <end position="349"/>
    </location>
</feature>